<dbReference type="RefSeq" id="XP_033393256.1">
    <property type="nucleotide sequence ID" value="XM_033541207.1"/>
</dbReference>
<accession>A0A6A6B468</accession>
<organism evidence="2 3">
    <name type="scientific">Aplosporella prunicola CBS 121167</name>
    <dbReference type="NCBI Taxonomy" id="1176127"/>
    <lineage>
        <taxon>Eukaryota</taxon>
        <taxon>Fungi</taxon>
        <taxon>Dikarya</taxon>
        <taxon>Ascomycota</taxon>
        <taxon>Pezizomycotina</taxon>
        <taxon>Dothideomycetes</taxon>
        <taxon>Dothideomycetes incertae sedis</taxon>
        <taxon>Botryosphaeriales</taxon>
        <taxon>Aplosporellaceae</taxon>
        <taxon>Aplosporella</taxon>
    </lineage>
</organism>
<evidence type="ECO:0000313" key="3">
    <source>
        <dbReference type="Proteomes" id="UP000799438"/>
    </source>
</evidence>
<feature type="region of interest" description="Disordered" evidence="1">
    <location>
        <begin position="1"/>
        <end position="94"/>
    </location>
</feature>
<evidence type="ECO:0000256" key="1">
    <source>
        <dbReference type="SAM" id="MobiDB-lite"/>
    </source>
</evidence>
<sequence>MNPKSRKNTQAATIQRTIPAKPQKQYLMPPTPSIPDPALTHHQHHQDPHPPKTPPSKPAHLNHNNSTQHSIKPHHQQQQQPRPSDYVHNTTAPA</sequence>
<dbReference type="AlphaFoldDB" id="A0A6A6B468"/>
<gene>
    <name evidence="2" type="ORF">K452DRAFT_291588</name>
</gene>
<proteinExistence type="predicted"/>
<evidence type="ECO:0000313" key="2">
    <source>
        <dbReference type="EMBL" id="KAF2137541.1"/>
    </source>
</evidence>
<dbReference type="GeneID" id="54298703"/>
<name>A0A6A6B468_9PEZI</name>
<protein>
    <submittedName>
        <fullName evidence="2">Uncharacterized protein</fullName>
    </submittedName>
</protein>
<dbReference type="Proteomes" id="UP000799438">
    <property type="component" value="Unassembled WGS sequence"/>
</dbReference>
<keyword evidence="3" id="KW-1185">Reference proteome</keyword>
<dbReference type="EMBL" id="ML995502">
    <property type="protein sequence ID" value="KAF2137541.1"/>
    <property type="molecule type" value="Genomic_DNA"/>
</dbReference>
<reference evidence="2" key="1">
    <citation type="journal article" date="2020" name="Stud. Mycol.">
        <title>101 Dothideomycetes genomes: a test case for predicting lifestyles and emergence of pathogens.</title>
        <authorList>
            <person name="Haridas S."/>
            <person name="Albert R."/>
            <person name="Binder M."/>
            <person name="Bloem J."/>
            <person name="Labutti K."/>
            <person name="Salamov A."/>
            <person name="Andreopoulos B."/>
            <person name="Baker S."/>
            <person name="Barry K."/>
            <person name="Bills G."/>
            <person name="Bluhm B."/>
            <person name="Cannon C."/>
            <person name="Castanera R."/>
            <person name="Culley D."/>
            <person name="Daum C."/>
            <person name="Ezra D."/>
            <person name="Gonzalez J."/>
            <person name="Henrissat B."/>
            <person name="Kuo A."/>
            <person name="Liang C."/>
            <person name="Lipzen A."/>
            <person name="Lutzoni F."/>
            <person name="Magnuson J."/>
            <person name="Mondo S."/>
            <person name="Nolan M."/>
            <person name="Ohm R."/>
            <person name="Pangilinan J."/>
            <person name="Park H.-J."/>
            <person name="Ramirez L."/>
            <person name="Alfaro M."/>
            <person name="Sun H."/>
            <person name="Tritt A."/>
            <person name="Yoshinaga Y."/>
            <person name="Zwiers L.-H."/>
            <person name="Turgeon B."/>
            <person name="Goodwin S."/>
            <person name="Spatafora J."/>
            <person name="Crous P."/>
            <person name="Grigoriev I."/>
        </authorList>
    </citation>
    <scope>NUCLEOTIDE SEQUENCE</scope>
    <source>
        <strain evidence="2">CBS 121167</strain>
    </source>
</reference>